<dbReference type="NCBIfam" id="NF038126">
    <property type="entry name" value="PEP_CTERM_FxDxF"/>
    <property type="match status" value="1"/>
</dbReference>
<evidence type="ECO:0000313" key="4">
    <source>
        <dbReference type="Proteomes" id="UP000241912"/>
    </source>
</evidence>
<accession>A0A2P7NZV2</accession>
<dbReference type="InterPro" id="IPR013424">
    <property type="entry name" value="Ice-binding_C"/>
</dbReference>
<proteinExistence type="predicted"/>
<dbReference type="Pfam" id="PF07589">
    <property type="entry name" value="PEP-CTERM"/>
    <property type="match status" value="1"/>
</dbReference>
<feature type="chain" id="PRO_5015113570" evidence="1">
    <location>
        <begin position="24"/>
        <end position="176"/>
    </location>
</feature>
<protein>
    <submittedName>
        <fullName evidence="3">Pyruvate-binding protein</fullName>
    </submittedName>
</protein>
<organism evidence="3 4">
    <name type="scientific">Nitrosomonas supralitoralis</name>
    <dbReference type="NCBI Taxonomy" id="2116706"/>
    <lineage>
        <taxon>Bacteria</taxon>
        <taxon>Pseudomonadati</taxon>
        <taxon>Pseudomonadota</taxon>
        <taxon>Betaproteobacteria</taxon>
        <taxon>Nitrosomonadales</taxon>
        <taxon>Nitrosomonadaceae</taxon>
        <taxon>Nitrosomonas</taxon>
    </lineage>
</organism>
<keyword evidence="3" id="KW-0670">Pyruvate</keyword>
<feature type="signal peptide" evidence="1">
    <location>
        <begin position="1"/>
        <end position="23"/>
    </location>
</feature>
<dbReference type="AlphaFoldDB" id="A0A2P7NZV2"/>
<reference evidence="3 4" key="1">
    <citation type="submission" date="2018-03" db="EMBL/GenBank/DDBJ databases">
        <title>Draft genome of Nitrosomonas supralitoralis APG5.</title>
        <authorList>
            <person name="Urakawa H."/>
            <person name="Lopez J.V."/>
        </authorList>
    </citation>
    <scope>NUCLEOTIDE SEQUENCE [LARGE SCALE GENOMIC DNA]</scope>
    <source>
        <strain evidence="3 4">APG5</strain>
    </source>
</reference>
<dbReference type="NCBIfam" id="TIGR02595">
    <property type="entry name" value="PEP_CTERM"/>
    <property type="match status" value="1"/>
</dbReference>
<dbReference type="EMBL" id="PXXU01000001">
    <property type="protein sequence ID" value="PSJ18976.1"/>
    <property type="molecule type" value="Genomic_DNA"/>
</dbReference>
<gene>
    <name evidence="3" type="ORF">C7H79_00655</name>
</gene>
<evidence type="ECO:0000259" key="2">
    <source>
        <dbReference type="Pfam" id="PF07589"/>
    </source>
</evidence>
<dbReference type="OrthoDB" id="6399769at2"/>
<keyword evidence="1" id="KW-0732">Signal</keyword>
<dbReference type="RefSeq" id="WP_106705359.1">
    <property type="nucleotide sequence ID" value="NZ_PXXU01000001.1"/>
</dbReference>
<sequence>MKNSFKLKLLAAAALMASGVTHAAPTVMGNWGVHDDPVEHASVLLGSSAGSFDHIFTFNLVSWNDLVSIAVTNDFGKFNINGSSLQLWKETSVDGNYTNDASLGSFTFDSSSVGMDFGSLGPGNYYYEITGTVLGSKGGSYTIDSYISPVPEPETYAMLLAGLGLIGFSLRRRQPV</sequence>
<dbReference type="NCBIfam" id="NF035944">
    <property type="entry name" value="PEPxxWA-CTERM"/>
    <property type="match status" value="1"/>
</dbReference>
<evidence type="ECO:0000256" key="1">
    <source>
        <dbReference type="SAM" id="SignalP"/>
    </source>
</evidence>
<evidence type="ECO:0000313" key="3">
    <source>
        <dbReference type="EMBL" id="PSJ18976.1"/>
    </source>
</evidence>
<keyword evidence="4" id="KW-1185">Reference proteome</keyword>
<name>A0A2P7NZV2_9PROT</name>
<dbReference type="Proteomes" id="UP000241912">
    <property type="component" value="Unassembled WGS sequence"/>
</dbReference>
<comment type="caution">
    <text evidence="3">The sequence shown here is derived from an EMBL/GenBank/DDBJ whole genome shotgun (WGS) entry which is preliminary data.</text>
</comment>
<feature type="domain" description="Ice-binding protein C-terminal" evidence="2">
    <location>
        <begin position="149"/>
        <end position="173"/>
    </location>
</feature>